<reference evidence="2 3" key="1">
    <citation type="journal article" date="2023" name="Commun. Biol.">
        <title>Reorganization of the ancestral sex-determining regions during the evolution of trioecy in Pleodorina starrii.</title>
        <authorList>
            <person name="Takahashi K."/>
            <person name="Suzuki S."/>
            <person name="Kawai-Toyooka H."/>
            <person name="Yamamoto K."/>
            <person name="Hamaji T."/>
            <person name="Ootsuki R."/>
            <person name="Yamaguchi H."/>
            <person name="Kawachi M."/>
            <person name="Higashiyama T."/>
            <person name="Nozaki H."/>
        </authorList>
    </citation>
    <scope>NUCLEOTIDE SEQUENCE [LARGE SCALE GENOMIC DNA]</scope>
    <source>
        <strain evidence="2 3">NIES-4479</strain>
    </source>
</reference>
<dbReference type="InterPro" id="IPR013320">
    <property type="entry name" value="ConA-like_dom_sf"/>
</dbReference>
<dbReference type="InterPro" id="IPR003877">
    <property type="entry name" value="SPRY_dom"/>
</dbReference>
<dbReference type="InterPro" id="IPR050618">
    <property type="entry name" value="Ubq-SigPath_Reg"/>
</dbReference>
<dbReference type="AlphaFoldDB" id="A0A9W6BTD9"/>
<sequence>MVGRWDAGSFGLHGDDGKTYLGNGIGNDYGVKYGTGDVVGAALDFQRMQIFFTKNGCLGKALPVKFTNPLYPTVSLQSPGAVLSVNFGQSPFVFDIEPYKVKVGSRVAIRYVSIDEAQSIQQANRDGWDTMLDKTGKGSPFVFDIEPYKVKVGSRVAIR</sequence>
<dbReference type="SUPFAM" id="SSF49899">
    <property type="entry name" value="Concanavalin A-like lectins/glucanases"/>
    <property type="match status" value="1"/>
</dbReference>
<keyword evidence="3" id="KW-1185">Reference proteome</keyword>
<evidence type="ECO:0000313" key="2">
    <source>
        <dbReference type="EMBL" id="GLC57887.1"/>
    </source>
</evidence>
<dbReference type="InterPro" id="IPR001870">
    <property type="entry name" value="B30.2/SPRY"/>
</dbReference>
<evidence type="ECO:0000313" key="3">
    <source>
        <dbReference type="Proteomes" id="UP001165080"/>
    </source>
</evidence>
<dbReference type="Proteomes" id="UP001165080">
    <property type="component" value="Unassembled WGS sequence"/>
</dbReference>
<dbReference type="Pfam" id="PF00622">
    <property type="entry name" value="SPRY"/>
    <property type="match status" value="1"/>
</dbReference>
<evidence type="ECO:0000259" key="1">
    <source>
        <dbReference type="PROSITE" id="PS50188"/>
    </source>
</evidence>
<protein>
    <recommendedName>
        <fullName evidence="1">B30.2/SPRY domain-containing protein</fullName>
    </recommendedName>
</protein>
<organism evidence="2 3">
    <name type="scientific">Pleodorina starrii</name>
    <dbReference type="NCBI Taxonomy" id="330485"/>
    <lineage>
        <taxon>Eukaryota</taxon>
        <taxon>Viridiplantae</taxon>
        <taxon>Chlorophyta</taxon>
        <taxon>core chlorophytes</taxon>
        <taxon>Chlorophyceae</taxon>
        <taxon>CS clade</taxon>
        <taxon>Chlamydomonadales</taxon>
        <taxon>Volvocaceae</taxon>
        <taxon>Pleodorina</taxon>
    </lineage>
</organism>
<name>A0A9W6BTD9_9CHLO</name>
<accession>A0A9W6BTD9</accession>
<dbReference type="PANTHER" id="PTHR12864">
    <property type="entry name" value="RAN BINDING PROTEIN 9-RELATED"/>
    <property type="match status" value="1"/>
</dbReference>
<dbReference type="EMBL" id="BRXU01000020">
    <property type="protein sequence ID" value="GLC57887.1"/>
    <property type="molecule type" value="Genomic_DNA"/>
</dbReference>
<proteinExistence type="predicted"/>
<comment type="caution">
    <text evidence="2">The sequence shown here is derived from an EMBL/GenBank/DDBJ whole genome shotgun (WGS) entry which is preliminary data.</text>
</comment>
<dbReference type="Gene3D" id="2.60.120.920">
    <property type="match status" value="1"/>
</dbReference>
<dbReference type="InterPro" id="IPR043136">
    <property type="entry name" value="B30.2/SPRY_sf"/>
</dbReference>
<dbReference type="PROSITE" id="PS50188">
    <property type="entry name" value="B302_SPRY"/>
    <property type="match status" value="1"/>
</dbReference>
<gene>
    <name evidence="2" type="primary">PLESTB001904</name>
    <name evidence="2" type="ORF">PLESTB_001285500</name>
</gene>
<feature type="domain" description="B30.2/SPRY" evidence="1">
    <location>
        <begin position="1"/>
        <end position="92"/>
    </location>
</feature>